<dbReference type="GO" id="GO:0008270">
    <property type="term" value="F:zinc ion binding"/>
    <property type="evidence" value="ECO:0007669"/>
    <property type="project" value="UniProtKB-KW"/>
</dbReference>
<keyword evidence="3" id="KW-0862">Zinc</keyword>
<dbReference type="InterPro" id="IPR013083">
    <property type="entry name" value="Znf_RING/FYVE/PHD"/>
</dbReference>
<dbReference type="GO" id="GO:0005634">
    <property type="term" value="C:nucleus"/>
    <property type="evidence" value="ECO:0007669"/>
    <property type="project" value="TreeGrafter"/>
</dbReference>
<dbReference type="SMART" id="SM00184">
    <property type="entry name" value="RING"/>
    <property type="match status" value="1"/>
</dbReference>
<sequence>MTSASELFYNRRSRFGRSSDPFDDGSDFGSQPHIDRTNRRHRHLNGPGGSHARRDRIDLEGCDPLRRAHHHPRQPPLHRPPHPAQERESIRLEDSVHQLSSGNVNYSGSHINVQDSLRVSANDRLPGAVLLARERLLQRLRGVTLSSARRNNRNSSGTSSSRPNSNPIREDFSLVDSAEWETEISREWLSTFAPLPNSTGQQKIKRPPGLTQKALNRLCIEIFSTNHEKSYRNIGECSICLESFSEGEKLVRLPCEHRYHFRCLEPWVRTCGDCPYCRRGIDVNSHDGEKNFEWRCGLVSDIKSAERVINHLLRMGEIASKSLLGTKANQREGYFDSNPYIFGQRRDSPKRSPDGLEQRISDISLF</sequence>
<keyword evidence="8" id="KW-1185">Reference proteome</keyword>
<name>A0A5A7PWJ5_STRAF</name>
<gene>
    <name evidence="7" type="ORF">STAS_13274</name>
</gene>
<feature type="domain" description="RING-type" evidence="6">
    <location>
        <begin position="237"/>
        <end position="278"/>
    </location>
</feature>
<keyword evidence="1" id="KW-0479">Metal-binding</keyword>
<dbReference type="SUPFAM" id="SSF57850">
    <property type="entry name" value="RING/U-box"/>
    <property type="match status" value="1"/>
</dbReference>
<comment type="caution">
    <text evidence="7">The sequence shown here is derived from an EMBL/GenBank/DDBJ whole genome shotgun (WGS) entry which is preliminary data.</text>
</comment>
<dbReference type="InterPro" id="IPR051834">
    <property type="entry name" value="RING_finger_E3_ligase"/>
</dbReference>
<evidence type="ECO:0000256" key="4">
    <source>
        <dbReference type="PROSITE-ProRule" id="PRU00175"/>
    </source>
</evidence>
<evidence type="ECO:0000256" key="5">
    <source>
        <dbReference type="SAM" id="MobiDB-lite"/>
    </source>
</evidence>
<dbReference type="PROSITE" id="PS50089">
    <property type="entry name" value="ZF_RING_2"/>
    <property type="match status" value="1"/>
</dbReference>
<evidence type="ECO:0000256" key="1">
    <source>
        <dbReference type="ARBA" id="ARBA00022723"/>
    </source>
</evidence>
<dbReference type="Gene3D" id="3.30.40.10">
    <property type="entry name" value="Zinc/RING finger domain, C3HC4 (zinc finger)"/>
    <property type="match status" value="1"/>
</dbReference>
<protein>
    <submittedName>
        <fullName evidence="7">RING/U-box superfamily protein</fullName>
    </submittedName>
</protein>
<feature type="region of interest" description="Disordered" evidence="5">
    <location>
        <begin position="147"/>
        <end position="169"/>
    </location>
</feature>
<evidence type="ECO:0000259" key="6">
    <source>
        <dbReference type="PROSITE" id="PS50089"/>
    </source>
</evidence>
<dbReference type="AlphaFoldDB" id="A0A5A7PWJ5"/>
<dbReference type="CDD" id="cd16454">
    <property type="entry name" value="RING-H2_PA-TM-RING"/>
    <property type="match status" value="1"/>
</dbReference>
<dbReference type="InterPro" id="IPR001841">
    <property type="entry name" value="Znf_RING"/>
</dbReference>
<dbReference type="GO" id="GO:0006511">
    <property type="term" value="P:ubiquitin-dependent protein catabolic process"/>
    <property type="evidence" value="ECO:0007669"/>
    <property type="project" value="TreeGrafter"/>
</dbReference>
<reference evidence="8" key="1">
    <citation type="journal article" date="2019" name="Curr. Biol.">
        <title>Genome Sequence of Striga asiatica Provides Insight into the Evolution of Plant Parasitism.</title>
        <authorList>
            <person name="Yoshida S."/>
            <person name="Kim S."/>
            <person name="Wafula E.K."/>
            <person name="Tanskanen J."/>
            <person name="Kim Y.M."/>
            <person name="Honaas L."/>
            <person name="Yang Z."/>
            <person name="Spallek T."/>
            <person name="Conn C.E."/>
            <person name="Ichihashi Y."/>
            <person name="Cheong K."/>
            <person name="Cui S."/>
            <person name="Der J.P."/>
            <person name="Gundlach H."/>
            <person name="Jiao Y."/>
            <person name="Hori C."/>
            <person name="Ishida J.K."/>
            <person name="Kasahara H."/>
            <person name="Kiba T."/>
            <person name="Kim M.S."/>
            <person name="Koo N."/>
            <person name="Laohavisit A."/>
            <person name="Lee Y.H."/>
            <person name="Lumba S."/>
            <person name="McCourt P."/>
            <person name="Mortimer J.C."/>
            <person name="Mutuku J.M."/>
            <person name="Nomura T."/>
            <person name="Sasaki-Sekimoto Y."/>
            <person name="Seto Y."/>
            <person name="Wang Y."/>
            <person name="Wakatake T."/>
            <person name="Sakakibara H."/>
            <person name="Demura T."/>
            <person name="Yamaguchi S."/>
            <person name="Yoneyama K."/>
            <person name="Manabe R.I."/>
            <person name="Nelson D.C."/>
            <person name="Schulman A.H."/>
            <person name="Timko M.P."/>
            <person name="dePamphilis C.W."/>
            <person name="Choi D."/>
            <person name="Shirasu K."/>
        </authorList>
    </citation>
    <scope>NUCLEOTIDE SEQUENCE [LARGE SCALE GENOMIC DNA]</scope>
    <source>
        <strain evidence="8">cv. UVA1</strain>
    </source>
</reference>
<evidence type="ECO:0000313" key="7">
    <source>
        <dbReference type="EMBL" id="GER36892.1"/>
    </source>
</evidence>
<feature type="region of interest" description="Disordered" evidence="5">
    <location>
        <begin position="1"/>
        <end position="89"/>
    </location>
</feature>
<feature type="compositionally biased region" description="Basic and acidic residues" evidence="5">
    <location>
        <begin position="55"/>
        <end position="66"/>
    </location>
</feature>
<dbReference type="Pfam" id="PF13639">
    <property type="entry name" value="zf-RING_2"/>
    <property type="match status" value="1"/>
</dbReference>
<proteinExistence type="predicted"/>
<keyword evidence="2 4" id="KW-0863">Zinc-finger</keyword>
<feature type="compositionally biased region" description="Low complexity" evidence="5">
    <location>
        <begin position="147"/>
        <end position="166"/>
    </location>
</feature>
<evidence type="ECO:0000256" key="2">
    <source>
        <dbReference type="ARBA" id="ARBA00022771"/>
    </source>
</evidence>
<dbReference type="EMBL" id="BKCP01005239">
    <property type="protein sequence ID" value="GER36892.1"/>
    <property type="molecule type" value="Genomic_DNA"/>
</dbReference>
<accession>A0A5A7PWJ5</accession>
<dbReference type="OrthoDB" id="8062037at2759"/>
<dbReference type="GO" id="GO:0061630">
    <property type="term" value="F:ubiquitin protein ligase activity"/>
    <property type="evidence" value="ECO:0007669"/>
    <property type="project" value="TreeGrafter"/>
</dbReference>
<dbReference type="PANTHER" id="PTHR45931">
    <property type="entry name" value="SI:CH211-59O9.10"/>
    <property type="match status" value="1"/>
</dbReference>
<evidence type="ECO:0000313" key="8">
    <source>
        <dbReference type="Proteomes" id="UP000325081"/>
    </source>
</evidence>
<dbReference type="PANTHER" id="PTHR45931:SF3">
    <property type="entry name" value="RING ZINC FINGER-CONTAINING PROTEIN"/>
    <property type="match status" value="1"/>
</dbReference>
<organism evidence="7 8">
    <name type="scientific">Striga asiatica</name>
    <name type="common">Asiatic witchweed</name>
    <name type="synonym">Buchnera asiatica</name>
    <dbReference type="NCBI Taxonomy" id="4170"/>
    <lineage>
        <taxon>Eukaryota</taxon>
        <taxon>Viridiplantae</taxon>
        <taxon>Streptophyta</taxon>
        <taxon>Embryophyta</taxon>
        <taxon>Tracheophyta</taxon>
        <taxon>Spermatophyta</taxon>
        <taxon>Magnoliopsida</taxon>
        <taxon>eudicotyledons</taxon>
        <taxon>Gunneridae</taxon>
        <taxon>Pentapetalae</taxon>
        <taxon>asterids</taxon>
        <taxon>lamiids</taxon>
        <taxon>Lamiales</taxon>
        <taxon>Orobanchaceae</taxon>
        <taxon>Buchnereae</taxon>
        <taxon>Striga</taxon>
    </lineage>
</organism>
<evidence type="ECO:0000256" key="3">
    <source>
        <dbReference type="ARBA" id="ARBA00022833"/>
    </source>
</evidence>
<dbReference type="Proteomes" id="UP000325081">
    <property type="component" value="Unassembled WGS sequence"/>
</dbReference>